<evidence type="ECO:0000256" key="4">
    <source>
        <dbReference type="ARBA" id="ARBA00023136"/>
    </source>
</evidence>
<evidence type="ECO:0000259" key="6">
    <source>
        <dbReference type="PROSITE" id="PS50801"/>
    </source>
</evidence>
<dbReference type="OrthoDB" id="9771198at2"/>
<keyword evidence="2 5" id="KW-0812">Transmembrane</keyword>
<dbReference type="PATRIC" id="fig|520762.4.peg.483"/>
<gene>
    <name evidence="7" type="primary">bicA</name>
    <name evidence="7" type="ORF">AN619_04270</name>
</gene>
<evidence type="ECO:0000313" key="8">
    <source>
        <dbReference type="Proteomes" id="UP000070456"/>
    </source>
</evidence>
<feature type="transmembrane region" description="Helical" evidence="5">
    <location>
        <begin position="145"/>
        <end position="162"/>
    </location>
</feature>
<feature type="transmembrane region" description="Helical" evidence="5">
    <location>
        <begin position="120"/>
        <end position="139"/>
    </location>
</feature>
<dbReference type="PROSITE" id="PS50801">
    <property type="entry name" value="STAS"/>
    <property type="match status" value="1"/>
</dbReference>
<keyword evidence="3 5" id="KW-1133">Transmembrane helix</keyword>
<comment type="subcellular location">
    <subcellularLocation>
        <location evidence="1">Membrane</location>
        <topology evidence="1">Multi-pass membrane protein</topology>
    </subcellularLocation>
</comment>
<name>A0A140LAJ9_9FIRM</name>
<dbReference type="InterPro" id="IPR001902">
    <property type="entry name" value="SLC26A/SulP_fam"/>
</dbReference>
<feature type="transmembrane region" description="Helical" evidence="5">
    <location>
        <begin position="253"/>
        <end position="271"/>
    </location>
</feature>
<feature type="transmembrane region" description="Helical" evidence="5">
    <location>
        <begin position="345"/>
        <end position="373"/>
    </location>
</feature>
<dbReference type="PANTHER" id="PTHR11814">
    <property type="entry name" value="SULFATE TRANSPORTER"/>
    <property type="match status" value="1"/>
</dbReference>
<dbReference type="InterPro" id="IPR011547">
    <property type="entry name" value="SLC26A/SulP_dom"/>
</dbReference>
<evidence type="ECO:0000256" key="1">
    <source>
        <dbReference type="ARBA" id="ARBA00004141"/>
    </source>
</evidence>
<feature type="transmembrane region" description="Helical" evidence="5">
    <location>
        <begin position="20"/>
        <end position="39"/>
    </location>
</feature>
<dbReference type="GO" id="GO:0055085">
    <property type="term" value="P:transmembrane transport"/>
    <property type="evidence" value="ECO:0007669"/>
    <property type="project" value="InterPro"/>
</dbReference>
<dbReference type="EMBL" id="LOEE01000013">
    <property type="protein sequence ID" value="KXG77574.1"/>
    <property type="molecule type" value="Genomic_DNA"/>
</dbReference>
<comment type="caution">
    <text evidence="7">The sequence shown here is derived from an EMBL/GenBank/DDBJ whole genome shotgun (WGS) entry which is preliminary data.</text>
</comment>
<evidence type="ECO:0000256" key="2">
    <source>
        <dbReference type="ARBA" id="ARBA00022692"/>
    </source>
</evidence>
<evidence type="ECO:0000313" key="7">
    <source>
        <dbReference type="EMBL" id="KXG77574.1"/>
    </source>
</evidence>
<feature type="transmembrane region" description="Helical" evidence="5">
    <location>
        <begin position="308"/>
        <end position="325"/>
    </location>
</feature>
<dbReference type="GO" id="GO:0016020">
    <property type="term" value="C:membrane"/>
    <property type="evidence" value="ECO:0007669"/>
    <property type="project" value="UniProtKB-SubCell"/>
</dbReference>
<dbReference type="Gene3D" id="3.30.750.24">
    <property type="entry name" value="STAS domain"/>
    <property type="match status" value="1"/>
</dbReference>
<dbReference type="RefSeq" id="WP_068554625.1">
    <property type="nucleotide sequence ID" value="NZ_LOEE01000013.1"/>
</dbReference>
<accession>A0A140LAJ9</accession>
<proteinExistence type="predicted"/>
<dbReference type="Pfam" id="PF00916">
    <property type="entry name" value="Sulfate_transp"/>
    <property type="match status" value="2"/>
</dbReference>
<dbReference type="AlphaFoldDB" id="A0A140LAJ9"/>
<organism evidence="7 8">
    <name type="scientific">Thermotalea metallivorans</name>
    <dbReference type="NCBI Taxonomy" id="520762"/>
    <lineage>
        <taxon>Bacteria</taxon>
        <taxon>Bacillati</taxon>
        <taxon>Bacillota</taxon>
        <taxon>Clostridia</taxon>
        <taxon>Peptostreptococcales</taxon>
        <taxon>Thermotaleaceae</taxon>
        <taxon>Thermotalea</taxon>
    </lineage>
</organism>
<feature type="domain" description="STAS" evidence="6">
    <location>
        <begin position="397"/>
        <end position="495"/>
    </location>
</feature>
<dbReference type="Pfam" id="PF01740">
    <property type="entry name" value="STAS"/>
    <property type="match status" value="1"/>
</dbReference>
<feature type="transmembrane region" description="Helical" evidence="5">
    <location>
        <begin position="46"/>
        <end position="66"/>
    </location>
</feature>
<protein>
    <submittedName>
        <fullName evidence="7">Bicarbonate transporter BicA</fullName>
    </submittedName>
</protein>
<reference evidence="7 8" key="1">
    <citation type="submission" date="2015-12" db="EMBL/GenBank/DDBJ databases">
        <title>Draft genome sequence of the thermoanaerobe Thermotalea metallivorans, an isolate from the runoff channel of the Great Artesian Basin, Australia.</title>
        <authorList>
            <person name="Patel B.K."/>
        </authorList>
    </citation>
    <scope>NUCLEOTIDE SEQUENCE [LARGE SCALE GENOMIC DNA]</scope>
    <source>
        <strain evidence="7 8">B2-1</strain>
    </source>
</reference>
<evidence type="ECO:0000256" key="5">
    <source>
        <dbReference type="SAM" id="Phobius"/>
    </source>
</evidence>
<dbReference type="InterPro" id="IPR002645">
    <property type="entry name" value="STAS_dom"/>
</dbReference>
<keyword evidence="4 5" id="KW-0472">Membrane</keyword>
<sequence>MVKKSHIFAYDITNLKGDILGGFTTAIVALPLALALGVASGAGAKAGLYSAIITGILSTLFGGTPAQVNGPTGAMTVVLIELYEKFGLEALFASMFVAGLIQIAIGTLKLGRYIHLIPQPVIIGFTNGIGCLIFIKMIPYFKTNPLLAAITICIMLFFPLVTRKIPASLIALIIGTMAGIYFLPSGALVGEIPQGLPQFAFPKFPLEQFYEIIRAGFILAMLGCIESLLASLVVDELTRTKHNSNRELIGQGIGNTVASLFGALIGTGAIVRSVVNVNAGGRTRLSGILHGIILLVITLKFGPLASRIPLAVLGGILMGTAIKMIEYNATREITYASKRAGTVVIATTLLTIFTDLTVAVALGTLLSMFFFVLRMGDVYLKKYDIDCTGLSKKIASYTIEGPLFFGVAHAIVSKLEIEGEDADIIVLNLMNMPAIDSSGAISLKNVKEILRSNNTELIFAGLRENSTDLLVKMNVISEADVALSSLRIGEVLDHVRTLAQAS</sequence>
<dbReference type="Proteomes" id="UP000070456">
    <property type="component" value="Unassembled WGS sequence"/>
</dbReference>
<keyword evidence="8" id="KW-1185">Reference proteome</keyword>
<dbReference type="STRING" id="520762.AN619_04270"/>
<dbReference type="InterPro" id="IPR036513">
    <property type="entry name" value="STAS_dom_sf"/>
</dbReference>
<dbReference type="CDD" id="cd07042">
    <property type="entry name" value="STAS_SulP_like_sulfate_transporter"/>
    <property type="match status" value="1"/>
</dbReference>
<feature type="transmembrane region" description="Helical" evidence="5">
    <location>
        <begin position="86"/>
        <end position="108"/>
    </location>
</feature>
<feature type="transmembrane region" description="Helical" evidence="5">
    <location>
        <begin position="212"/>
        <end position="233"/>
    </location>
</feature>
<dbReference type="SUPFAM" id="SSF52091">
    <property type="entry name" value="SpoIIaa-like"/>
    <property type="match status" value="1"/>
</dbReference>
<evidence type="ECO:0000256" key="3">
    <source>
        <dbReference type="ARBA" id="ARBA00022989"/>
    </source>
</evidence>
<feature type="transmembrane region" description="Helical" evidence="5">
    <location>
        <begin position="169"/>
        <end position="192"/>
    </location>
</feature>